<keyword evidence="6" id="KW-1185">Reference proteome</keyword>
<dbReference type="NCBIfam" id="NF005927">
    <property type="entry name" value="PRK07942.1"/>
    <property type="match status" value="1"/>
</dbReference>
<dbReference type="InterPro" id="IPR012337">
    <property type="entry name" value="RNaseH-like_sf"/>
</dbReference>
<dbReference type="InterPro" id="IPR013520">
    <property type="entry name" value="Ribonucl_H"/>
</dbReference>
<feature type="domain" description="Exonuclease" evidence="4">
    <location>
        <begin position="7"/>
        <end position="186"/>
    </location>
</feature>
<reference evidence="5 6" key="1">
    <citation type="submission" date="2013-05" db="EMBL/GenBank/DDBJ databases">
        <title>The Genome Sequence of Actinomyces europaeus ACS-120-V-COL10B.</title>
        <authorList>
            <consortium name="The Broad Institute Genomics Platform"/>
            <person name="Earl A."/>
            <person name="Ward D."/>
            <person name="Feldgarden M."/>
            <person name="Gevers D."/>
            <person name="Saerens B."/>
            <person name="Vaneechoutte M."/>
            <person name="Walker B."/>
            <person name="Young S."/>
            <person name="Zeng Q."/>
            <person name="Gargeya S."/>
            <person name="Fitzgerald M."/>
            <person name="Haas B."/>
            <person name="Abouelleil A."/>
            <person name="Allen A.W."/>
            <person name="Alvarado L."/>
            <person name="Arachchi H.M."/>
            <person name="Berlin A.M."/>
            <person name="Chapman S.B."/>
            <person name="Gainer-Dewar J."/>
            <person name="Goldberg J."/>
            <person name="Griggs A."/>
            <person name="Gujja S."/>
            <person name="Hansen M."/>
            <person name="Howarth C."/>
            <person name="Imamovic A."/>
            <person name="Ireland A."/>
            <person name="Larimer J."/>
            <person name="McCowan C."/>
            <person name="Murphy C."/>
            <person name="Pearson M."/>
            <person name="Poon T.W."/>
            <person name="Priest M."/>
            <person name="Roberts A."/>
            <person name="Saif S."/>
            <person name="Shea T."/>
            <person name="Sisk P."/>
            <person name="Sykes S."/>
            <person name="Wortman J."/>
            <person name="Nusbaum C."/>
            <person name="Birren B."/>
        </authorList>
    </citation>
    <scope>NUCLEOTIDE SEQUENCE [LARGE SCALE GENOMIC DNA]</scope>
    <source>
        <strain evidence="5 6">ACS-120-V-Col10b</strain>
    </source>
</reference>
<dbReference type="Proteomes" id="UP000014387">
    <property type="component" value="Unassembled WGS sequence"/>
</dbReference>
<dbReference type="PANTHER" id="PTHR30231">
    <property type="entry name" value="DNA POLYMERASE III SUBUNIT EPSILON"/>
    <property type="match status" value="1"/>
</dbReference>
<keyword evidence="3" id="KW-0269">Exonuclease</keyword>
<evidence type="ECO:0000256" key="2">
    <source>
        <dbReference type="ARBA" id="ARBA00022801"/>
    </source>
</evidence>
<dbReference type="Pfam" id="PF00929">
    <property type="entry name" value="RNase_T"/>
    <property type="match status" value="1"/>
</dbReference>
<evidence type="ECO:0000313" key="6">
    <source>
        <dbReference type="Proteomes" id="UP000014387"/>
    </source>
</evidence>
<keyword evidence="2" id="KW-0378">Hydrolase</keyword>
<dbReference type="GO" id="GO:0008408">
    <property type="term" value="F:3'-5' exonuclease activity"/>
    <property type="evidence" value="ECO:0007669"/>
    <property type="project" value="TreeGrafter"/>
</dbReference>
<evidence type="ECO:0000313" key="5">
    <source>
        <dbReference type="EMBL" id="EPD30970.1"/>
    </source>
</evidence>
<dbReference type="InterPro" id="IPR036397">
    <property type="entry name" value="RNaseH_sf"/>
</dbReference>
<accession>A0A9W5REL2</accession>
<dbReference type="SMART" id="SM00479">
    <property type="entry name" value="EXOIII"/>
    <property type="match status" value="1"/>
</dbReference>
<proteinExistence type="predicted"/>
<dbReference type="SUPFAM" id="SSF53098">
    <property type="entry name" value="Ribonuclease H-like"/>
    <property type="match status" value="1"/>
</dbReference>
<dbReference type="GO" id="GO:0003676">
    <property type="term" value="F:nucleic acid binding"/>
    <property type="evidence" value="ECO:0007669"/>
    <property type="project" value="InterPro"/>
</dbReference>
<dbReference type="Gene3D" id="3.30.420.10">
    <property type="entry name" value="Ribonuclease H-like superfamily/Ribonuclease H"/>
    <property type="match status" value="1"/>
</dbReference>
<evidence type="ECO:0000256" key="1">
    <source>
        <dbReference type="ARBA" id="ARBA00022722"/>
    </source>
</evidence>
<dbReference type="OrthoDB" id="9791657at2"/>
<protein>
    <recommendedName>
        <fullName evidence="4">Exonuclease domain-containing protein</fullName>
    </recommendedName>
</protein>
<organism evidence="5 6">
    <name type="scientific">Gleimia europaea ACS-120-V-Col10b</name>
    <dbReference type="NCBI Taxonomy" id="883069"/>
    <lineage>
        <taxon>Bacteria</taxon>
        <taxon>Bacillati</taxon>
        <taxon>Actinomycetota</taxon>
        <taxon>Actinomycetes</taxon>
        <taxon>Actinomycetales</taxon>
        <taxon>Actinomycetaceae</taxon>
        <taxon>Gleimia</taxon>
    </lineage>
</organism>
<keyword evidence="1" id="KW-0540">Nuclease</keyword>
<comment type="caution">
    <text evidence="5">The sequence shown here is derived from an EMBL/GenBank/DDBJ whole genome shotgun (WGS) entry which is preliminary data.</text>
</comment>
<evidence type="ECO:0000259" key="4">
    <source>
        <dbReference type="SMART" id="SM00479"/>
    </source>
</evidence>
<gene>
    <name evidence="5" type="ORF">HMPREF9238_00726</name>
</gene>
<dbReference type="CDD" id="cd06127">
    <property type="entry name" value="DEDDh"/>
    <property type="match status" value="1"/>
</dbReference>
<evidence type="ECO:0000256" key="3">
    <source>
        <dbReference type="ARBA" id="ARBA00022839"/>
    </source>
</evidence>
<dbReference type="RefSeq" id="WP_016444082.1">
    <property type="nucleotide sequence ID" value="NZ_KE150266.1"/>
</dbReference>
<dbReference type="PANTHER" id="PTHR30231:SF4">
    <property type="entry name" value="PROTEIN NEN2"/>
    <property type="match status" value="1"/>
</dbReference>
<name>A0A9W5REL2_9ACTO</name>
<sequence length="229" mass="25475">MSWIAGPFVGFDTETTGVIPGSSRLVTASIVFRDEDGDQISNWLTDPGIEIPEAAQRVHGINTEYAREHGRPYPEVLEEVARALTQALSNGVPVVAFNAGYDLGLMEAELARIQLPTLTQRVGQIRPVIDPLVLDRALVRRRRGKRTLADLMAAYGVSADESLHDAEVDTRATLDLLAQMIRKHPRLAMYSLDSLHEYQKQAHAVWATDFEAFLQSKGREASINRTWLV</sequence>
<dbReference type="AlphaFoldDB" id="A0A9W5REL2"/>
<dbReference type="EMBL" id="AGWN01000001">
    <property type="protein sequence ID" value="EPD30970.1"/>
    <property type="molecule type" value="Genomic_DNA"/>
</dbReference>
<dbReference type="GO" id="GO:0005829">
    <property type="term" value="C:cytosol"/>
    <property type="evidence" value="ECO:0007669"/>
    <property type="project" value="TreeGrafter"/>
</dbReference>